<feature type="transmembrane region" description="Helical" evidence="1">
    <location>
        <begin position="12"/>
        <end position="31"/>
    </location>
</feature>
<keyword evidence="1" id="KW-0472">Membrane</keyword>
<keyword evidence="1" id="KW-0812">Transmembrane</keyword>
<proteinExistence type="predicted"/>
<organism evidence="2">
    <name type="scientific">Rhizophora mucronata</name>
    <name type="common">Asiatic mangrove</name>
    <dbReference type="NCBI Taxonomy" id="61149"/>
    <lineage>
        <taxon>Eukaryota</taxon>
        <taxon>Viridiplantae</taxon>
        <taxon>Streptophyta</taxon>
        <taxon>Embryophyta</taxon>
        <taxon>Tracheophyta</taxon>
        <taxon>Spermatophyta</taxon>
        <taxon>Magnoliopsida</taxon>
        <taxon>eudicotyledons</taxon>
        <taxon>Gunneridae</taxon>
        <taxon>Pentapetalae</taxon>
        <taxon>rosids</taxon>
        <taxon>fabids</taxon>
        <taxon>Malpighiales</taxon>
        <taxon>Rhizophoraceae</taxon>
        <taxon>Rhizophora</taxon>
    </lineage>
</organism>
<dbReference type="AlphaFoldDB" id="A0A2P2JNP5"/>
<sequence length="107" mass="12367">MHFFSFPRCFACPYNCYALCATMSIILYSILLEVQFVEKTFVKTGVMLHTFDPFSNCTLWESHAFRMPFVVFFFIQFHSAGLTGSVTMHNSVSTVALKFNRKKPIML</sequence>
<protein>
    <submittedName>
        <fullName evidence="2">Uncharacterized protein</fullName>
    </submittedName>
</protein>
<keyword evidence="1" id="KW-1133">Transmembrane helix</keyword>
<evidence type="ECO:0000256" key="1">
    <source>
        <dbReference type="SAM" id="Phobius"/>
    </source>
</evidence>
<name>A0A2P2JNP5_RHIMU</name>
<evidence type="ECO:0000313" key="2">
    <source>
        <dbReference type="EMBL" id="MBW95087.1"/>
    </source>
</evidence>
<reference evidence="2" key="1">
    <citation type="submission" date="2018-02" db="EMBL/GenBank/DDBJ databases">
        <title>Rhizophora mucronata_Transcriptome.</title>
        <authorList>
            <person name="Meera S.P."/>
            <person name="Sreeshan A."/>
            <person name="Augustine A."/>
        </authorList>
    </citation>
    <scope>NUCLEOTIDE SEQUENCE</scope>
    <source>
        <tissue evidence="2">Leaf</tissue>
    </source>
</reference>
<accession>A0A2P2JNP5</accession>
<dbReference type="EMBL" id="GGEC01014604">
    <property type="protein sequence ID" value="MBW95087.1"/>
    <property type="molecule type" value="Transcribed_RNA"/>
</dbReference>